<evidence type="ECO:0000256" key="5">
    <source>
        <dbReference type="ARBA" id="ARBA00022801"/>
    </source>
</evidence>
<feature type="binding site" evidence="8">
    <location>
        <position position="219"/>
    </location>
    <ligand>
        <name>Zn(2+)</name>
        <dbReference type="ChEBI" id="CHEBI:29105"/>
        <label>2</label>
    </ligand>
</feature>
<feature type="binding site" evidence="8">
    <location>
        <position position="188"/>
    </location>
    <ligand>
        <name>Zn(2+)</name>
        <dbReference type="ChEBI" id="CHEBI:29105"/>
        <label>2</label>
    </ligand>
</feature>
<feature type="active site" description="Proton acceptor" evidence="7">
    <location>
        <position position="218"/>
    </location>
</feature>
<dbReference type="SUPFAM" id="SSF101821">
    <property type="entry name" value="Aminopeptidase/glucanase lid domain"/>
    <property type="match status" value="1"/>
</dbReference>
<accession>A2BLY0</accession>
<dbReference type="InterPro" id="IPR008007">
    <property type="entry name" value="Peptidase_M42"/>
</dbReference>
<evidence type="ECO:0000313" key="10">
    <source>
        <dbReference type="Proteomes" id="UP000002593"/>
    </source>
</evidence>
<dbReference type="STRING" id="415426.Hbut_1154"/>
<feature type="binding site" evidence="8">
    <location>
        <position position="333"/>
    </location>
    <ligand>
        <name>Zn(2+)</name>
        <dbReference type="ChEBI" id="CHEBI:29105"/>
        <label>2</label>
    </ligand>
</feature>
<dbReference type="AlphaFoldDB" id="A2BLY0"/>
<evidence type="ECO:0000256" key="1">
    <source>
        <dbReference type="ARBA" id="ARBA00006272"/>
    </source>
</evidence>
<dbReference type="Gene3D" id="3.40.630.10">
    <property type="entry name" value="Zn peptidases"/>
    <property type="match status" value="1"/>
</dbReference>
<dbReference type="GO" id="GO:0006508">
    <property type="term" value="P:proteolysis"/>
    <property type="evidence" value="ECO:0007669"/>
    <property type="project" value="UniProtKB-KW"/>
</dbReference>
<dbReference type="PIRSF" id="PIRSF001123">
    <property type="entry name" value="PepA_GA"/>
    <property type="match status" value="1"/>
</dbReference>
<name>A2BLY0_HYPBU</name>
<keyword evidence="10" id="KW-1185">Reference proteome</keyword>
<dbReference type="SUPFAM" id="SSF53187">
    <property type="entry name" value="Zn-dependent exopeptidases"/>
    <property type="match status" value="1"/>
</dbReference>
<keyword evidence="4 8" id="KW-0479">Metal-binding</keyword>
<dbReference type="GO" id="GO:0004177">
    <property type="term" value="F:aminopeptidase activity"/>
    <property type="evidence" value="ECO:0007669"/>
    <property type="project" value="UniProtKB-UniRule"/>
</dbReference>
<evidence type="ECO:0000256" key="4">
    <source>
        <dbReference type="ARBA" id="ARBA00022723"/>
    </source>
</evidence>
<reference evidence="9 10" key="1">
    <citation type="journal article" date="2007" name="Archaea">
        <title>The genome of Hyperthermus butylicus: a sulfur-reducing, peptide fermenting, neutrophilic Crenarchaeote growing up to 108 degrees C.</title>
        <authorList>
            <person name="Brugger K."/>
            <person name="Chen L."/>
            <person name="Stark M."/>
            <person name="Zibat A."/>
            <person name="Redder P."/>
            <person name="Ruepp A."/>
            <person name="Awayez M."/>
            <person name="She Q."/>
            <person name="Garrett R.A."/>
            <person name="Klenk H.P."/>
        </authorList>
    </citation>
    <scope>NUCLEOTIDE SEQUENCE [LARGE SCALE GENOMIC DNA]</scope>
    <source>
        <strain evidence="10">DSM 5456 / JCM 9403 / PLM1-5</strain>
    </source>
</reference>
<evidence type="ECO:0000313" key="9">
    <source>
        <dbReference type="EMBL" id="ABM80991.1"/>
    </source>
</evidence>
<dbReference type="InterPro" id="IPR051464">
    <property type="entry name" value="Peptidase_M42_aminopept"/>
</dbReference>
<feature type="binding site" evidence="8">
    <location>
        <position position="74"/>
    </location>
    <ligand>
        <name>Zn(2+)</name>
        <dbReference type="ChEBI" id="CHEBI:29105"/>
        <label>1</label>
    </ligand>
</feature>
<keyword evidence="5 9" id="KW-0378">Hydrolase</keyword>
<dbReference type="eggNOG" id="arCOG01518">
    <property type="taxonomic scope" value="Archaea"/>
</dbReference>
<dbReference type="HOGENOM" id="CLU_047249_1_0_2"/>
<evidence type="ECO:0000256" key="8">
    <source>
        <dbReference type="PIRSR" id="PIRSR001123-2"/>
    </source>
</evidence>
<dbReference type="EMBL" id="CP000493">
    <property type="protein sequence ID" value="ABM80991.1"/>
    <property type="molecule type" value="Genomic_DNA"/>
</dbReference>
<dbReference type="PANTHER" id="PTHR32481:SF0">
    <property type="entry name" value="AMINOPEPTIDASE YPDE-RELATED"/>
    <property type="match status" value="1"/>
</dbReference>
<dbReference type="KEGG" id="hbu:Hbut_1154"/>
<dbReference type="PANTHER" id="PTHR32481">
    <property type="entry name" value="AMINOPEPTIDASE"/>
    <property type="match status" value="1"/>
</dbReference>
<dbReference type="EnsemblBacteria" id="ABM80991">
    <property type="protein sequence ID" value="ABM80991"/>
    <property type="gene ID" value="Hbut_1154"/>
</dbReference>
<comment type="cofactor">
    <cofactor evidence="8">
        <name>a divalent metal cation</name>
        <dbReference type="ChEBI" id="CHEBI:60240"/>
    </cofactor>
    <text evidence="8">Binds 2 divalent metal cations per subunit.</text>
</comment>
<dbReference type="EC" id="3.2.1.4" evidence="9"/>
<evidence type="ECO:0000256" key="3">
    <source>
        <dbReference type="ARBA" id="ARBA00022670"/>
    </source>
</evidence>
<feature type="binding site" evidence="8">
    <location>
        <position position="188"/>
    </location>
    <ligand>
        <name>Zn(2+)</name>
        <dbReference type="ChEBI" id="CHEBI:29105"/>
        <label>1</label>
    </ligand>
</feature>
<evidence type="ECO:0000256" key="2">
    <source>
        <dbReference type="ARBA" id="ARBA00022438"/>
    </source>
</evidence>
<proteinExistence type="inferred from homology"/>
<comment type="similarity">
    <text evidence="1 6">Belongs to the peptidase M42 family.</text>
</comment>
<dbReference type="GO" id="GO:0008810">
    <property type="term" value="F:cellulase activity"/>
    <property type="evidence" value="ECO:0007669"/>
    <property type="project" value="UniProtKB-EC"/>
</dbReference>
<keyword evidence="2" id="KW-0031">Aminopeptidase</keyword>
<protein>
    <submittedName>
        <fullName evidence="9">Endoglucanase M</fullName>
        <ecNumber evidence="9">3.2.1.4</ecNumber>
    </submittedName>
</protein>
<gene>
    <name evidence="9" type="ordered locus">Hbut_1154</name>
</gene>
<evidence type="ECO:0000256" key="6">
    <source>
        <dbReference type="PIRNR" id="PIRNR001123"/>
    </source>
</evidence>
<dbReference type="GO" id="GO:0046872">
    <property type="term" value="F:metal ion binding"/>
    <property type="evidence" value="ECO:0007669"/>
    <property type="project" value="UniProtKB-UniRule"/>
</dbReference>
<evidence type="ECO:0000256" key="7">
    <source>
        <dbReference type="PIRSR" id="PIRSR001123-1"/>
    </source>
</evidence>
<dbReference type="InterPro" id="IPR023367">
    <property type="entry name" value="Peptidase_M42_dom2"/>
</dbReference>
<dbReference type="Pfam" id="PF05343">
    <property type="entry name" value="Peptidase_M42"/>
    <property type="match status" value="1"/>
</dbReference>
<dbReference type="CDD" id="cd05656">
    <property type="entry name" value="M42_Frv"/>
    <property type="match status" value="1"/>
</dbReference>
<keyword evidence="3" id="KW-0645">Protease</keyword>
<dbReference type="Gene3D" id="2.40.30.40">
    <property type="entry name" value="Peptidase M42, domain 2"/>
    <property type="match status" value="1"/>
</dbReference>
<organism evidence="9 10">
    <name type="scientific">Hyperthermus butylicus (strain DSM 5456 / JCM 9403 / PLM1-5)</name>
    <dbReference type="NCBI Taxonomy" id="415426"/>
    <lineage>
        <taxon>Archaea</taxon>
        <taxon>Thermoproteota</taxon>
        <taxon>Thermoprotei</taxon>
        <taxon>Desulfurococcales</taxon>
        <taxon>Pyrodictiaceae</taxon>
        <taxon>Hyperthermus</taxon>
    </lineage>
</organism>
<keyword evidence="9" id="KW-0326">Glycosidase</keyword>
<sequence length="374" mass="40634">MTLPISEGELDEFFKLLKKLSDAFGVSGYEDEVRGIIIDEVREAADHVEVDRFGNVIAIKRGGRGTIKIVWDAHMDEIGFLVKHIDDKGFIYLSPVGGWTDHVLPGQRVRILTDNGTLVRGVIGIKPPHLMKQEERSQVIPLDKLFVDIGASSREEVEKLGIRIGSPVDLDRETIRLVGDRVTGKAFDDRVGVAVLIKAFKEFNPAEQTVYLVIATQEEVGLKGARVAAQKIQPEAAIAVDVTTANDVPGVEAKDRVAEVGKGPALTVADGRNASGLIAHPKLLKLLMETAKAEGIPYQLFILPGGTTDATAIALAGEGVPSAVVSVPTRYIHSPVELLSLRDAVYAAKLVAAATSRITREWYDREILWGKKIK</sequence>
<feature type="binding site" evidence="8">
    <location>
        <position position="241"/>
    </location>
    <ligand>
        <name>Zn(2+)</name>
        <dbReference type="ChEBI" id="CHEBI:29105"/>
        <label>1</label>
    </ligand>
</feature>
<dbReference type="Proteomes" id="UP000002593">
    <property type="component" value="Chromosome"/>
</dbReference>